<reference evidence="2" key="1">
    <citation type="submission" date="2021-01" db="EMBL/GenBank/DDBJ databases">
        <title>Adiantum capillus-veneris genome.</title>
        <authorList>
            <person name="Fang Y."/>
            <person name="Liao Q."/>
        </authorList>
    </citation>
    <scope>NUCLEOTIDE SEQUENCE</scope>
    <source>
        <strain evidence="2">H3</strain>
        <tissue evidence="2">Leaf</tissue>
    </source>
</reference>
<protein>
    <submittedName>
        <fullName evidence="2">Uncharacterized protein</fullName>
    </submittedName>
</protein>
<evidence type="ECO:0000313" key="2">
    <source>
        <dbReference type="EMBL" id="KAI5068507.1"/>
    </source>
</evidence>
<dbReference type="Proteomes" id="UP000886520">
    <property type="component" value="Chromosome 16"/>
</dbReference>
<evidence type="ECO:0000313" key="3">
    <source>
        <dbReference type="Proteomes" id="UP000886520"/>
    </source>
</evidence>
<proteinExistence type="predicted"/>
<gene>
    <name evidence="2" type="ORF">GOP47_0016852</name>
</gene>
<feature type="compositionally biased region" description="Low complexity" evidence="1">
    <location>
        <begin position="132"/>
        <end position="154"/>
    </location>
</feature>
<feature type="region of interest" description="Disordered" evidence="1">
    <location>
        <begin position="1"/>
        <end position="38"/>
    </location>
</feature>
<organism evidence="2 3">
    <name type="scientific">Adiantum capillus-veneris</name>
    <name type="common">Maidenhair fern</name>
    <dbReference type="NCBI Taxonomy" id="13818"/>
    <lineage>
        <taxon>Eukaryota</taxon>
        <taxon>Viridiplantae</taxon>
        <taxon>Streptophyta</taxon>
        <taxon>Embryophyta</taxon>
        <taxon>Tracheophyta</taxon>
        <taxon>Polypodiopsida</taxon>
        <taxon>Polypodiidae</taxon>
        <taxon>Polypodiales</taxon>
        <taxon>Pteridineae</taxon>
        <taxon>Pteridaceae</taxon>
        <taxon>Vittarioideae</taxon>
        <taxon>Adiantum</taxon>
    </lineage>
</organism>
<feature type="region of interest" description="Disordered" evidence="1">
    <location>
        <begin position="132"/>
        <end position="172"/>
    </location>
</feature>
<accession>A0A9D4UIU7</accession>
<dbReference type="AlphaFoldDB" id="A0A9D4UIU7"/>
<name>A0A9D4UIU7_ADICA</name>
<evidence type="ECO:0000256" key="1">
    <source>
        <dbReference type="SAM" id="MobiDB-lite"/>
    </source>
</evidence>
<dbReference type="EMBL" id="JABFUD020000016">
    <property type="protein sequence ID" value="KAI5068507.1"/>
    <property type="molecule type" value="Genomic_DNA"/>
</dbReference>
<comment type="caution">
    <text evidence="2">The sequence shown here is derived from an EMBL/GenBank/DDBJ whole genome shotgun (WGS) entry which is preliminary data.</text>
</comment>
<keyword evidence="3" id="KW-1185">Reference proteome</keyword>
<sequence>MTILRRGAGTTAEKTKPIQSQTQRAAAPAASPRGRSNASRVWAREQAIDLSRIVLEFARLYRRLPDAGDRSFWQLCQKRFNGVFTCKQMQAKVRYLHLRFRRLADGAAKTLHLAERDSVQIWTRIMHHIAPAASPNSTSSASTRSRSASPSPSSYTHSGATHQDAGGRWGGQYYGKHERVAGMAQNKAYQGSRADANAGWASIKKAPRTNRVPFRKNAGISFEHVNGKSTSNMGCGTATAAAAGEAEPAQEASGCSTQMHEDNISQENVNEEGVGHDTAADATNTAAHKNENVILLHHVTVADLAASVRTLAEVVARGPSRA</sequence>
<feature type="compositionally biased region" description="Low complexity" evidence="1">
    <location>
        <begin position="24"/>
        <end position="38"/>
    </location>
</feature>
<dbReference type="OrthoDB" id="10488696at2759"/>